<gene>
    <name evidence="8" type="ORF">XYLVIOL_LOCUS8353</name>
</gene>
<evidence type="ECO:0000256" key="2">
    <source>
        <dbReference type="ARBA" id="ARBA00022792"/>
    </source>
</evidence>
<feature type="transmembrane region" description="Helical" evidence="7">
    <location>
        <begin position="46"/>
        <end position="64"/>
    </location>
</feature>
<evidence type="ECO:0000256" key="3">
    <source>
        <dbReference type="ARBA" id="ARBA00022946"/>
    </source>
</evidence>
<evidence type="ECO:0000313" key="9">
    <source>
        <dbReference type="Proteomes" id="UP001642520"/>
    </source>
</evidence>
<evidence type="ECO:0008006" key="10">
    <source>
        <dbReference type="Google" id="ProtNLM"/>
    </source>
</evidence>
<dbReference type="SUPFAM" id="SSF81411">
    <property type="entry name" value="Mitochondrial cytochrome c oxidase subunit VIa"/>
    <property type="match status" value="1"/>
</dbReference>
<keyword evidence="4" id="KW-0496">Mitochondrion</keyword>
<comment type="subcellular location">
    <subcellularLocation>
        <location evidence="1">Mitochondrion inner membrane</location>
    </subcellularLocation>
</comment>
<keyword evidence="5 7" id="KW-0472">Membrane</keyword>
<dbReference type="Proteomes" id="UP001642520">
    <property type="component" value="Unassembled WGS sequence"/>
</dbReference>
<keyword evidence="9" id="KW-1185">Reference proteome</keyword>
<evidence type="ECO:0000256" key="5">
    <source>
        <dbReference type="ARBA" id="ARBA00023136"/>
    </source>
</evidence>
<name>A0ABP1P6M0_XYLVO</name>
<protein>
    <recommendedName>
        <fullName evidence="10">Cytochrome c oxidase subunit</fullName>
    </recommendedName>
</protein>
<accession>A0ABP1P6M0</accession>
<dbReference type="EMBL" id="CAXAJV020001296">
    <property type="protein sequence ID" value="CAL7947448.1"/>
    <property type="molecule type" value="Genomic_DNA"/>
</dbReference>
<dbReference type="PANTHER" id="PTHR11504:SF0">
    <property type="entry name" value="CYTOCHROME C OXIDASE SUBUNIT"/>
    <property type="match status" value="1"/>
</dbReference>
<evidence type="ECO:0000256" key="6">
    <source>
        <dbReference type="RuleBase" id="RU004396"/>
    </source>
</evidence>
<dbReference type="Gene3D" id="4.10.95.10">
    <property type="entry name" value="Cytochrome c oxidase, subunit VIa"/>
    <property type="match status" value="1"/>
</dbReference>
<organism evidence="8 9">
    <name type="scientific">Xylocopa violacea</name>
    <name type="common">Violet carpenter bee</name>
    <name type="synonym">Apis violacea</name>
    <dbReference type="NCBI Taxonomy" id="135666"/>
    <lineage>
        <taxon>Eukaryota</taxon>
        <taxon>Metazoa</taxon>
        <taxon>Ecdysozoa</taxon>
        <taxon>Arthropoda</taxon>
        <taxon>Hexapoda</taxon>
        <taxon>Insecta</taxon>
        <taxon>Pterygota</taxon>
        <taxon>Neoptera</taxon>
        <taxon>Endopterygota</taxon>
        <taxon>Hymenoptera</taxon>
        <taxon>Apocrita</taxon>
        <taxon>Aculeata</taxon>
        <taxon>Apoidea</taxon>
        <taxon>Anthophila</taxon>
        <taxon>Apidae</taxon>
        <taxon>Xylocopa</taxon>
        <taxon>Xylocopa</taxon>
    </lineage>
</organism>
<keyword evidence="3" id="KW-0809">Transit peptide</keyword>
<evidence type="ECO:0000256" key="1">
    <source>
        <dbReference type="ARBA" id="ARBA00004273"/>
    </source>
</evidence>
<comment type="similarity">
    <text evidence="6">Belongs to the cytochrome c oxidase subunit 6A family.</text>
</comment>
<sequence>MVSLLRGRQFARGFHTTARVMEDVVLTVEQRSHATGEGAIKLWRNISFGVGFSAIALAMLNVYLRHKEEKEAHHERPEFVPLPYLKIMNRRFPWGDGKHSLFHNPKHNYVPGIGWEE</sequence>
<reference evidence="8 9" key="1">
    <citation type="submission" date="2024-08" db="EMBL/GenBank/DDBJ databases">
        <authorList>
            <person name="Will J Nash"/>
            <person name="Angela Man"/>
            <person name="Seanna McTaggart"/>
            <person name="Kendall Baker"/>
            <person name="Tom Barker"/>
            <person name="Leah Catchpole"/>
            <person name="Alex Durrant"/>
            <person name="Karim Gharbi"/>
            <person name="Naomi Irish"/>
            <person name="Gemy Kaithakottil"/>
            <person name="Debby Ku"/>
            <person name="Aaliyah Providence"/>
            <person name="Felix Shaw"/>
            <person name="David Swarbreck"/>
            <person name="Chris Watkins"/>
            <person name="Ann M. McCartney"/>
            <person name="Giulio Formenti"/>
            <person name="Alice Mouton"/>
            <person name="Noel Vella"/>
            <person name="Bjorn M von Reumont"/>
            <person name="Adriana Vella"/>
            <person name="Wilfried Haerty"/>
        </authorList>
    </citation>
    <scope>NUCLEOTIDE SEQUENCE [LARGE SCALE GENOMIC DNA]</scope>
</reference>
<dbReference type="PANTHER" id="PTHR11504">
    <property type="entry name" value="CYTOCHROME C OXIDASE POLYPEPTIDE VIA"/>
    <property type="match status" value="1"/>
</dbReference>
<dbReference type="Pfam" id="PF02046">
    <property type="entry name" value="COX6A"/>
    <property type="match status" value="1"/>
</dbReference>
<keyword evidence="7" id="KW-1133">Transmembrane helix</keyword>
<evidence type="ECO:0000256" key="7">
    <source>
        <dbReference type="SAM" id="Phobius"/>
    </source>
</evidence>
<dbReference type="InterPro" id="IPR036418">
    <property type="entry name" value="Cyt_c_oxidase_su6a_sf"/>
</dbReference>
<keyword evidence="2" id="KW-0999">Mitochondrion inner membrane</keyword>
<evidence type="ECO:0000256" key="4">
    <source>
        <dbReference type="ARBA" id="ARBA00023128"/>
    </source>
</evidence>
<dbReference type="InterPro" id="IPR001349">
    <property type="entry name" value="Cyt_c_oxidase_su6a"/>
</dbReference>
<comment type="caution">
    <text evidence="8">The sequence shown here is derived from an EMBL/GenBank/DDBJ whole genome shotgun (WGS) entry which is preliminary data.</text>
</comment>
<evidence type="ECO:0000313" key="8">
    <source>
        <dbReference type="EMBL" id="CAL7947448.1"/>
    </source>
</evidence>
<proteinExistence type="inferred from homology"/>
<keyword evidence="7" id="KW-0812">Transmembrane</keyword>